<dbReference type="SUPFAM" id="SSF53850">
    <property type="entry name" value="Periplasmic binding protein-like II"/>
    <property type="match status" value="1"/>
</dbReference>
<evidence type="ECO:0000256" key="2">
    <source>
        <dbReference type="ARBA" id="ARBA00005695"/>
    </source>
</evidence>
<dbReference type="PIRSF" id="PIRSF002741">
    <property type="entry name" value="MppA"/>
    <property type="match status" value="1"/>
</dbReference>
<feature type="domain" description="Solute-binding protein family 5" evidence="5">
    <location>
        <begin position="65"/>
        <end position="394"/>
    </location>
</feature>
<accession>A0A3B0Z0F5</accession>
<dbReference type="InterPro" id="IPR039424">
    <property type="entry name" value="SBP_5"/>
</dbReference>
<evidence type="ECO:0000256" key="4">
    <source>
        <dbReference type="ARBA" id="ARBA00022729"/>
    </source>
</evidence>
<name>A0A3B0Z0F5_9ZZZZ</name>
<dbReference type="GO" id="GO:1904680">
    <property type="term" value="F:peptide transmembrane transporter activity"/>
    <property type="evidence" value="ECO:0007669"/>
    <property type="project" value="TreeGrafter"/>
</dbReference>
<dbReference type="GO" id="GO:0015833">
    <property type="term" value="P:peptide transport"/>
    <property type="evidence" value="ECO:0007669"/>
    <property type="project" value="TreeGrafter"/>
</dbReference>
<dbReference type="AlphaFoldDB" id="A0A3B0Z0F5"/>
<dbReference type="Gene3D" id="3.10.105.10">
    <property type="entry name" value="Dipeptide-binding Protein, Domain 3"/>
    <property type="match status" value="1"/>
</dbReference>
<dbReference type="CDD" id="cd00995">
    <property type="entry name" value="PBP2_NikA_DppA_OppA_like"/>
    <property type="match status" value="1"/>
</dbReference>
<dbReference type="PANTHER" id="PTHR30290:SF10">
    <property type="entry name" value="PERIPLASMIC OLIGOPEPTIDE-BINDING PROTEIN-RELATED"/>
    <property type="match status" value="1"/>
</dbReference>
<dbReference type="Gene3D" id="3.40.190.10">
    <property type="entry name" value="Periplasmic binding protein-like II"/>
    <property type="match status" value="1"/>
</dbReference>
<proteinExistence type="inferred from homology"/>
<dbReference type="InterPro" id="IPR000914">
    <property type="entry name" value="SBP_5_dom"/>
</dbReference>
<dbReference type="Gene3D" id="3.90.76.10">
    <property type="entry name" value="Dipeptide-binding Protein, Domain 1"/>
    <property type="match status" value="1"/>
</dbReference>
<comment type="subcellular location">
    <subcellularLocation>
        <location evidence="1">Cell envelope</location>
    </subcellularLocation>
</comment>
<dbReference type="PROSITE" id="PS51257">
    <property type="entry name" value="PROKAR_LIPOPROTEIN"/>
    <property type="match status" value="1"/>
</dbReference>
<keyword evidence="4" id="KW-0732">Signal</keyword>
<evidence type="ECO:0000256" key="1">
    <source>
        <dbReference type="ARBA" id="ARBA00004196"/>
    </source>
</evidence>
<dbReference type="Pfam" id="PF00496">
    <property type="entry name" value="SBP_bac_5"/>
    <property type="match status" value="1"/>
</dbReference>
<evidence type="ECO:0000313" key="6">
    <source>
        <dbReference type="EMBL" id="VAW81713.1"/>
    </source>
</evidence>
<dbReference type="GO" id="GO:0043190">
    <property type="term" value="C:ATP-binding cassette (ABC) transporter complex"/>
    <property type="evidence" value="ECO:0007669"/>
    <property type="project" value="InterPro"/>
</dbReference>
<dbReference type="InterPro" id="IPR030678">
    <property type="entry name" value="Peptide/Ni-bd"/>
</dbReference>
<comment type="similarity">
    <text evidence="2">Belongs to the bacterial solute-binding protein 5 family.</text>
</comment>
<gene>
    <name evidence="6" type="ORF">MNBD_GAMMA13-689</name>
</gene>
<protein>
    <submittedName>
        <fullName evidence="6">Dipeptide-binding ABC transporter, periplasmic substrate-binding component (TC 3.A.1.5.2)</fullName>
    </submittedName>
</protein>
<reference evidence="6" key="1">
    <citation type="submission" date="2018-06" db="EMBL/GenBank/DDBJ databases">
        <authorList>
            <person name="Zhirakovskaya E."/>
        </authorList>
    </citation>
    <scope>NUCLEOTIDE SEQUENCE</scope>
</reference>
<keyword evidence="3" id="KW-0813">Transport</keyword>
<sequence>MVRLLLLCLSLLLASCEQPPTNAIRFGLATAPINLDPRFATDASSERITRLIYQQLVDFDVQARPVPALANWEKLTPQHYRFSLLGNAVFHNGQPLLAADVAATYRSILDPATASPHFGALSMIDRIDVIDTHTIDFHLNRVDMLFPGFLTIGILPALDLKENYPFHIRPMGSGAFRFIDWNEQQLILARNSDAQQFIFEQVKDPTMRVLKLLRGEIDLLQNDLPPELLTDLASRPGLHVLRAPGNNFTYIGFQLEDAVSSDPRVRRAIALAIDRQAIIKYVFNGGARLAAALLPPEHWAGHPKLKTIGYDPAAARRLLREAGYSKQRPLPLSYKTSSDPFRVRIATILQQQLAQVGISVTVQSYDWGTFFGDIKAGRFQMYSLAWVGIKSPDIFRYAFHSVSLPPDGANRGRLQNAAVDALIDQAASATTRADQARYYQDLQAYLLDLLPYVPLWYEDQYAVSSDHIQGYTLAADGAYDALMTTHRVAP</sequence>
<organism evidence="6">
    <name type="scientific">hydrothermal vent metagenome</name>
    <dbReference type="NCBI Taxonomy" id="652676"/>
    <lineage>
        <taxon>unclassified sequences</taxon>
        <taxon>metagenomes</taxon>
        <taxon>ecological metagenomes</taxon>
    </lineage>
</organism>
<dbReference type="PANTHER" id="PTHR30290">
    <property type="entry name" value="PERIPLASMIC BINDING COMPONENT OF ABC TRANSPORTER"/>
    <property type="match status" value="1"/>
</dbReference>
<dbReference type="EMBL" id="UOFK01000274">
    <property type="protein sequence ID" value="VAW81713.1"/>
    <property type="molecule type" value="Genomic_DNA"/>
</dbReference>
<evidence type="ECO:0000259" key="5">
    <source>
        <dbReference type="Pfam" id="PF00496"/>
    </source>
</evidence>
<dbReference type="GO" id="GO:0030313">
    <property type="term" value="C:cell envelope"/>
    <property type="evidence" value="ECO:0007669"/>
    <property type="project" value="UniProtKB-SubCell"/>
</dbReference>
<evidence type="ECO:0000256" key="3">
    <source>
        <dbReference type="ARBA" id="ARBA00022448"/>
    </source>
</evidence>
<dbReference type="GO" id="GO:0042597">
    <property type="term" value="C:periplasmic space"/>
    <property type="evidence" value="ECO:0007669"/>
    <property type="project" value="UniProtKB-ARBA"/>
</dbReference>